<accession>A0A0C3NN92</accession>
<dbReference type="HOGENOM" id="CLU_1042470_0_0_1"/>
<keyword evidence="1" id="KW-0732">Signal</keyword>
<dbReference type="InterPro" id="IPR038656">
    <property type="entry name" value="Peptidase_G1_sf"/>
</dbReference>
<protein>
    <submittedName>
        <fullName evidence="2">Uncharacterized protein</fullName>
    </submittedName>
</protein>
<evidence type="ECO:0000256" key="1">
    <source>
        <dbReference type="SAM" id="SignalP"/>
    </source>
</evidence>
<dbReference type="OrthoDB" id="2862635at2759"/>
<keyword evidence="3" id="KW-1185">Reference proteome</keyword>
<dbReference type="InterPro" id="IPR000250">
    <property type="entry name" value="Peptidase_G1"/>
</dbReference>
<dbReference type="CDD" id="cd13426">
    <property type="entry name" value="Peptidase_G1"/>
    <property type="match status" value="1"/>
</dbReference>
<dbReference type="STRING" id="745531.A0A0C3NN92"/>
<name>A0A0C3NN92_PHLG1</name>
<dbReference type="SUPFAM" id="SSF49899">
    <property type="entry name" value="Concanavalin A-like lectins/glucanases"/>
    <property type="match status" value="1"/>
</dbReference>
<gene>
    <name evidence="2" type="ORF">PHLGIDRAFT_452329</name>
</gene>
<dbReference type="PANTHER" id="PTHR37536">
    <property type="entry name" value="PUTATIVE (AFU_ORTHOLOGUE AFUA_3G02970)-RELATED"/>
    <property type="match status" value="1"/>
</dbReference>
<dbReference type="EMBL" id="KN840515">
    <property type="protein sequence ID" value="KIP06554.1"/>
    <property type="molecule type" value="Genomic_DNA"/>
</dbReference>
<organism evidence="2 3">
    <name type="scientific">Phlebiopsis gigantea (strain 11061_1 CR5-6)</name>
    <name type="common">White-rot fungus</name>
    <name type="synonym">Peniophora gigantea</name>
    <dbReference type="NCBI Taxonomy" id="745531"/>
    <lineage>
        <taxon>Eukaryota</taxon>
        <taxon>Fungi</taxon>
        <taxon>Dikarya</taxon>
        <taxon>Basidiomycota</taxon>
        <taxon>Agaricomycotina</taxon>
        <taxon>Agaricomycetes</taxon>
        <taxon>Polyporales</taxon>
        <taxon>Phanerochaetaceae</taxon>
        <taxon>Phlebiopsis</taxon>
    </lineage>
</organism>
<dbReference type="PANTHER" id="PTHR37536:SF1">
    <property type="entry name" value="ASPERGILLOPEPSIN, PUTAITVE (AFU_ORTHOLOGUE AFUA_7G01200)"/>
    <property type="match status" value="1"/>
</dbReference>
<feature type="signal peptide" evidence="1">
    <location>
        <begin position="1"/>
        <end position="18"/>
    </location>
</feature>
<dbReference type="Gene3D" id="2.60.120.700">
    <property type="entry name" value="Peptidase G1"/>
    <property type="match status" value="1"/>
</dbReference>
<dbReference type="Proteomes" id="UP000053257">
    <property type="component" value="Unassembled WGS sequence"/>
</dbReference>
<dbReference type="GO" id="GO:0070007">
    <property type="term" value="F:glutamic-type endopeptidase activity"/>
    <property type="evidence" value="ECO:0007669"/>
    <property type="project" value="InterPro"/>
</dbReference>
<dbReference type="Pfam" id="PF01828">
    <property type="entry name" value="Peptidase_A4"/>
    <property type="match status" value="1"/>
</dbReference>
<evidence type="ECO:0000313" key="3">
    <source>
        <dbReference type="Proteomes" id="UP000053257"/>
    </source>
</evidence>
<reference evidence="2 3" key="1">
    <citation type="journal article" date="2014" name="PLoS Genet.">
        <title>Analysis of the Phlebiopsis gigantea genome, transcriptome and secretome provides insight into its pioneer colonization strategies of wood.</title>
        <authorList>
            <person name="Hori C."/>
            <person name="Ishida T."/>
            <person name="Igarashi K."/>
            <person name="Samejima M."/>
            <person name="Suzuki H."/>
            <person name="Master E."/>
            <person name="Ferreira P."/>
            <person name="Ruiz-Duenas F.J."/>
            <person name="Held B."/>
            <person name="Canessa P."/>
            <person name="Larrondo L.F."/>
            <person name="Schmoll M."/>
            <person name="Druzhinina I.S."/>
            <person name="Kubicek C.P."/>
            <person name="Gaskell J.A."/>
            <person name="Kersten P."/>
            <person name="St John F."/>
            <person name="Glasner J."/>
            <person name="Sabat G."/>
            <person name="Splinter BonDurant S."/>
            <person name="Syed K."/>
            <person name="Yadav J."/>
            <person name="Mgbeahuruike A.C."/>
            <person name="Kovalchuk A."/>
            <person name="Asiegbu F.O."/>
            <person name="Lackner G."/>
            <person name="Hoffmeister D."/>
            <person name="Rencoret J."/>
            <person name="Gutierrez A."/>
            <person name="Sun H."/>
            <person name="Lindquist E."/>
            <person name="Barry K."/>
            <person name="Riley R."/>
            <person name="Grigoriev I.V."/>
            <person name="Henrissat B."/>
            <person name="Kues U."/>
            <person name="Berka R.M."/>
            <person name="Martinez A.T."/>
            <person name="Covert S.F."/>
            <person name="Blanchette R.A."/>
            <person name="Cullen D."/>
        </authorList>
    </citation>
    <scope>NUCLEOTIDE SEQUENCE [LARGE SCALE GENOMIC DNA]</scope>
    <source>
        <strain evidence="2 3">11061_1 CR5-6</strain>
    </source>
</reference>
<evidence type="ECO:0000313" key="2">
    <source>
        <dbReference type="EMBL" id="KIP06554.1"/>
    </source>
</evidence>
<dbReference type="GO" id="GO:0006508">
    <property type="term" value="P:proteolysis"/>
    <property type="evidence" value="ECO:0007669"/>
    <property type="project" value="InterPro"/>
</dbReference>
<sequence length="259" mass="27327">MFISAIFIQTILSAAALAVYVGTSEHDKGSEQSAFIVGGVTASHEVAAAAAPPAFRFTDAGAGIAGVEGDFTIVTGEFDVPVVRAPDPMVESAAIPFVVLDLFDCTYFFGAGVWIVVSGDRVDYIPFWQWGSLGSISNRFSDVQVTANDEISITLWTTSPTTGNVSITKNAGEQFQTISLSFPDAPLCRATPSWLVIGPSDVPLANFVDVAFDNALAGNGTVQAGPTDPRGFKVNIQRNGTTFTEVGLGDQSVTIRYTQ</sequence>
<proteinExistence type="predicted"/>
<dbReference type="AlphaFoldDB" id="A0A0C3NN92"/>
<dbReference type="InterPro" id="IPR013320">
    <property type="entry name" value="ConA-like_dom_sf"/>
</dbReference>
<feature type="chain" id="PRO_5002167565" evidence="1">
    <location>
        <begin position="19"/>
        <end position="259"/>
    </location>
</feature>